<keyword evidence="2" id="KW-0479">Metal-binding</keyword>
<dbReference type="OrthoDB" id="9792162at2"/>
<evidence type="ECO:0000256" key="2">
    <source>
        <dbReference type="RuleBase" id="RU364000"/>
    </source>
</evidence>
<evidence type="ECO:0000256" key="1">
    <source>
        <dbReference type="ARBA" id="ARBA00010371"/>
    </source>
</evidence>
<dbReference type="GO" id="GO:0016491">
    <property type="term" value="F:oxidoreductase activity"/>
    <property type="evidence" value="ECO:0007669"/>
    <property type="project" value="UniProtKB-KW"/>
</dbReference>
<dbReference type="RefSeq" id="WP_089937309.1">
    <property type="nucleotide sequence ID" value="NZ_CAKOEX010000001.1"/>
</dbReference>
<dbReference type="EMBL" id="QEKT01000001">
    <property type="protein sequence ID" value="PVY86157.1"/>
    <property type="molecule type" value="Genomic_DNA"/>
</dbReference>
<dbReference type="Pfam" id="PF00107">
    <property type="entry name" value="ADH_zinc_N"/>
    <property type="match status" value="1"/>
</dbReference>
<dbReference type="SUPFAM" id="SSF51735">
    <property type="entry name" value="NAD(P)-binding Rossmann-fold domains"/>
    <property type="match status" value="1"/>
</dbReference>
<sequence length="357" mass="38945">MSILTPFKNLMQRFQPKMMAVGINHNAELSEKDAFISRQIPKPKPAEGELLVKISASSVNPIDIKTRVNYHLDGIFKVLGLDAVGEVEALGKNVDDFVVGDQVFYTGTQPQIGTNAQYQVIKAALVAHAPRELSASQAAAMPLTSITAYDILHQAFGLTVERDSVQDKTLLIINGAGGVGSILIQLAKYIGLTVIATAGNKESRAWEEGLGADHVLDYHEDLAGQLSKLGYPKVDYIANLQDTDAYWDLMVNTIKPFGRIAGIVTNTKPVDIGALKEIGAQFTWVFILARGNFNHNLQEQGDILTKIATLLDEGELKSTATKFYQGLSVESLKQATKIVEGHHTLGKVVIDYQEDEQ</sequence>
<dbReference type="SMART" id="SM00829">
    <property type="entry name" value="PKS_ER"/>
    <property type="match status" value="1"/>
</dbReference>
<dbReference type="InterPro" id="IPR013149">
    <property type="entry name" value="ADH-like_C"/>
</dbReference>
<gene>
    <name evidence="4" type="ORF">C7384_10170</name>
</gene>
<dbReference type="InterPro" id="IPR013154">
    <property type="entry name" value="ADH-like_N"/>
</dbReference>
<dbReference type="InterPro" id="IPR052585">
    <property type="entry name" value="Lipid_raft_assoc_Zn_ADH"/>
</dbReference>
<dbReference type="InterPro" id="IPR020843">
    <property type="entry name" value="ER"/>
</dbReference>
<name>A0A2U1DEQ7_9LACO</name>
<organism evidence="4 5">
    <name type="scientific">Convivina intestini</name>
    <dbReference type="NCBI Taxonomy" id="1505726"/>
    <lineage>
        <taxon>Bacteria</taxon>
        <taxon>Bacillati</taxon>
        <taxon>Bacillota</taxon>
        <taxon>Bacilli</taxon>
        <taxon>Lactobacillales</taxon>
        <taxon>Lactobacillaceae</taxon>
        <taxon>Convivina</taxon>
    </lineage>
</organism>
<dbReference type="InterPro" id="IPR011032">
    <property type="entry name" value="GroES-like_sf"/>
</dbReference>
<dbReference type="AlphaFoldDB" id="A0A2U1DEQ7"/>
<dbReference type="NCBIfam" id="TIGR02817">
    <property type="entry name" value="adh_fam_1"/>
    <property type="match status" value="1"/>
</dbReference>
<evidence type="ECO:0000313" key="5">
    <source>
        <dbReference type="Proteomes" id="UP000245433"/>
    </source>
</evidence>
<protein>
    <recommendedName>
        <fullName evidence="2">Zinc-type alcohol dehydrogenase-like protein</fullName>
    </recommendedName>
</protein>
<comment type="caution">
    <text evidence="4">The sequence shown here is derived from an EMBL/GenBank/DDBJ whole genome shotgun (WGS) entry which is preliminary data.</text>
</comment>
<evidence type="ECO:0000259" key="3">
    <source>
        <dbReference type="SMART" id="SM00829"/>
    </source>
</evidence>
<evidence type="ECO:0000313" key="4">
    <source>
        <dbReference type="EMBL" id="PVY86157.1"/>
    </source>
</evidence>
<keyword evidence="2" id="KW-0560">Oxidoreductase</keyword>
<dbReference type="SUPFAM" id="SSF50129">
    <property type="entry name" value="GroES-like"/>
    <property type="match status" value="1"/>
</dbReference>
<dbReference type="Gene3D" id="3.90.180.10">
    <property type="entry name" value="Medium-chain alcohol dehydrogenases, catalytic domain"/>
    <property type="match status" value="1"/>
</dbReference>
<dbReference type="PROSITE" id="PS01162">
    <property type="entry name" value="QOR_ZETA_CRYSTAL"/>
    <property type="match status" value="1"/>
</dbReference>
<dbReference type="InterPro" id="IPR002364">
    <property type="entry name" value="Quin_OxRdtase/zeta-crystal_CS"/>
</dbReference>
<reference evidence="4 5" key="1">
    <citation type="submission" date="2018-04" db="EMBL/GenBank/DDBJ databases">
        <title>Genomic Encyclopedia of Type Strains, Phase IV (KMG-IV): sequencing the most valuable type-strain genomes for metagenomic binning, comparative biology and taxonomic classification.</title>
        <authorList>
            <person name="Goeker M."/>
        </authorList>
    </citation>
    <scope>NUCLEOTIDE SEQUENCE [LARGE SCALE GENOMIC DNA]</scope>
    <source>
        <strain evidence="4 5">DSM 28795</strain>
    </source>
</reference>
<comment type="similarity">
    <text evidence="1 2">Belongs to the zinc-containing alcohol dehydrogenase family. Quinone oxidoreductase subfamily.</text>
</comment>
<dbReference type="PANTHER" id="PTHR43482">
    <property type="entry name" value="PROTEIN AST1-RELATED"/>
    <property type="match status" value="1"/>
</dbReference>
<dbReference type="Pfam" id="PF08240">
    <property type="entry name" value="ADH_N"/>
    <property type="match status" value="1"/>
</dbReference>
<keyword evidence="5" id="KW-1185">Reference proteome</keyword>
<feature type="domain" description="Enoyl reductase (ER)" evidence="3">
    <location>
        <begin position="28"/>
        <end position="350"/>
    </location>
</feature>
<dbReference type="Proteomes" id="UP000245433">
    <property type="component" value="Unassembled WGS sequence"/>
</dbReference>
<dbReference type="Gene3D" id="3.40.50.720">
    <property type="entry name" value="NAD(P)-binding Rossmann-like Domain"/>
    <property type="match status" value="1"/>
</dbReference>
<dbReference type="GO" id="GO:0008270">
    <property type="term" value="F:zinc ion binding"/>
    <property type="evidence" value="ECO:0007669"/>
    <property type="project" value="InterPro"/>
</dbReference>
<dbReference type="PANTHER" id="PTHR43482:SF1">
    <property type="entry name" value="PROTEIN AST1-RELATED"/>
    <property type="match status" value="1"/>
</dbReference>
<proteinExistence type="inferred from homology"/>
<dbReference type="InterPro" id="IPR036291">
    <property type="entry name" value="NAD(P)-bd_dom_sf"/>
</dbReference>
<accession>A0A2U1DEQ7</accession>
<dbReference type="InterPro" id="IPR014182">
    <property type="entry name" value="ADH_Zn_typ-1"/>
</dbReference>
<keyword evidence="2" id="KW-0862">Zinc</keyword>
<dbReference type="CDD" id="cd08252">
    <property type="entry name" value="AL_MDR"/>
    <property type="match status" value="1"/>
</dbReference>